<dbReference type="InterPro" id="IPR023780">
    <property type="entry name" value="Chromo_domain"/>
</dbReference>
<dbReference type="AlphaFoldDB" id="A0AAD1Z7S9"/>
<feature type="coiled-coil region" evidence="1">
    <location>
        <begin position="24"/>
        <end position="51"/>
    </location>
</feature>
<dbReference type="SMART" id="SM00298">
    <property type="entry name" value="CHROMO"/>
    <property type="match status" value="1"/>
</dbReference>
<gene>
    <name evidence="3" type="ORF">FPE_LOCUS12147</name>
</gene>
<evidence type="ECO:0000313" key="3">
    <source>
        <dbReference type="EMBL" id="CAI9764717.1"/>
    </source>
</evidence>
<dbReference type="PANTHER" id="PTHR47240:SF2">
    <property type="entry name" value="CHROMO DOMAIN-CONTAINING PROTEIN LHP1"/>
    <property type="match status" value="1"/>
</dbReference>
<dbReference type="CDD" id="cd00024">
    <property type="entry name" value="CD_CSD"/>
    <property type="match status" value="1"/>
</dbReference>
<dbReference type="PANTHER" id="PTHR47240">
    <property type="entry name" value="CHROMO DOMAIN-CONTAINING PROTEIN LHP1"/>
    <property type="match status" value="1"/>
</dbReference>
<evidence type="ECO:0000313" key="4">
    <source>
        <dbReference type="Proteomes" id="UP000834106"/>
    </source>
</evidence>
<keyword evidence="1" id="KW-0175">Coiled coil</keyword>
<accession>A0AAD1Z7S9</accession>
<feature type="domain" description="Chromo" evidence="2">
    <location>
        <begin position="16"/>
        <end position="94"/>
    </location>
</feature>
<name>A0AAD1Z7S9_9LAMI</name>
<keyword evidence="4" id="KW-1185">Reference proteome</keyword>
<dbReference type="Proteomes" id="UP000834106">
    <property type="component" value="Chromosome 7"/>
</dbReference>
<evidence type="ECO:0000259" key="2">
    <source>
        <dbReference type="PROSITE" id="PS50013"/>
    </source>
</evidence>
<dbReference type="PROSITE" id="PS50013">
    <property type="entry name" value="CHROMO_2"/>
    <property type="match status" value="1"/>
</dbReference>
<reference evidence="3" key="1">
    <citation type="submission" date="2023-05" db="EMBL/GenBank/DDBJ databases">
        <authorList>
            <person name="Huff M."/>
        </authorList>
    </citation>
    <scope>NUCLEOTIDE SEQUENCE</scope>
</reference>
<dbReference type="SUPFAM" id="SSF54160">
    <property type="entry name" value="Chromo domain-like"/>
    <property type="match status" value="1"/>
</dbReference>
<dbReference type="EMBL" id="OU503042">
    <property type="protein sequence ID" value="CAI9764717.1"/>
    <property type="molecule type" value="Genomic_DNA"/>
</dbReference>
<proteinExistence type="predicted"/>
<dbReference type="GO" id="GO:0031507">
    <property type="term" value="P:heterochromatin formation"/>
    <property type="evidence" value="ECO:0007669"/>
    <property type="project" value="InterPro"/>
</dbReference>
<dbReference type="Pfam" id="PF00385">
    <property type="entry name" value="Chromo"/>
    <property type="match status" value="1"/>
</dbReference>
<dbReference type="InterPro" id="IPR016197">
    <property type="entry name" value="Chromo-like_dom_sf"/>
</dbReference>
<organism evidence="3 4">
    <name type="scientific">Fraxinus pennsylvanica</name>
    <dbReference type="NCBI Taxonomy" id="56036"/>
    <lineage>
        <taxon>Eukaryota</taxon>
        <taxon>Viridiplantae</taxon>
        <taxon>Streptophyta</taxon>
        <taxon>Embryophyta</taxon>
        <taxon>Tracheophyta</taxon>
        <taxon>Spermatophyta</taxon>
        <taxon>Magnoliopsida</taxon>
        <taxon>eudicotyledons</taxon>
        <taxon>Gunneridae</taxon>
        <taxon>Pentapetalae</taxon>
        <taxon>asterids</taxon>
        <taxon>lamiids</taxon>
        <taxon>Lamiales</taxon>
        <taxon>Oleaceae</taxon>
        <taxon>Oleeae</taxon>
        <taxon>Fraxinus</taxon>
    </lineage>
</organism>
<dbReference type="InterPro" id="IPR000953">
    <property type="entry name" value="Chromo/chromo_shadow_dom"/>
</dbReference>
<sequence>MVVGVVKYPEESKRFEATEAAFEGEGKEEDYQQLENSNEELEQALPKGKVQYLIKWRGRSEAENTREPLDNLLQCSDVIDAFEESLKAGKSQSTLKRKRRSGLTFTHTKKNHQQQTPVAATYNVPSHSSQIMTLLKNSNLAFVEQKTHSWKSHINFNSLA</sequence>
<evidence type="ECO:0000256" key="1">
    <source>
        <dbReference type="SAM" id="Coils"/>
    </source>
</evidence>
<dbReference type="Gene3D" id="2.40.50.40">
    <property type="match status" value="1"/>
</dbReference>
<dbReference type="InterPro" id="IPR044251">
    <property type="entry name" value="LHP1-like"/>
</dbReference>
<protein>
    <recommendedName>
        <fullName evidence="2">Chromo domain-containing protein</fullName>
    </recommendedName>
</protein>